<dbReference type="Proteomes" id="UP000221538">
    <property type="component" value="Unassembled WGS sequence"/>
</dbReference>
<feature type="compositionally biased region" description="Basic and acidic residues" evidence="1">
    <location>
        <begin position="18"/>
        <end position="27"/>
    </location>
</feature>
<evidence type="ECO:0000256" key="1">
    <source>
        <dbReference type="SAM" id="MobiDB-lite"/>
    </source>
</evidence>
<name>A0A292ZMS1_SPHSA</name>
<feature type="region of interest" description="Disordered" evidence="1">
    <location>
        <begin position="1"/>
        <end position="27"/>
    </location>
</feature>
<proteinExistence type="predicted"/>
<accession>A0A292ZMS1</accession>
<dbReference type="EMBL" id="BEWI01000032">
    <property type="protein sequence ID" value="GAY24428.1"/>
    <property type="molecule type" value="Genomic_DNA"/>
</dbReference>
<protein>
    <submittedName>
        <fullName evidence="2">Uncharacterized protein</fullName>
    </submittedName>
</protein>
<gene>
    <name evidence="2" type="ORF">SFOMI_5008</name>
</gene>
<comment type="caution">
    <text evidence="2">The sequence shown here is derived from an EMBL/GenBank/DDBJ whole genome shotgun (WGS) entry which is preliminary data.</text>
</comment>
<sequence>MIVAGNDAHAGGPLPRSGRHDAVLGPRGRGETIHPFPFLLGDLVRHGAAVRHPRLARPYSMAEGIGSGVGGFRAMSSDF</sequence>
<reference evidence="2 3" key="2">
    <citation type="journal article" date="2013" name="Environ. Sci. Technol.">
        <title>The 4-tert-butylphenol-utilizing bacterium Sphingobium fuliginis OMI can degrade bisphenols via phenolic ring hydroxylation and meta-cleavage pathway.</title>
        <authorList>
            <person name="Ogata Y."/>
            <person name="Goda S."/>
            <person name="Toyama T."/>
            <person name="Sei K."/>
            <person name="Ike M."/>
        </authorList>
    </citation>
    <scope>NUCLEOTIDE SEQUENCE [LARGE SCALE GENOMIC DNA]</scope>
    <source>
        <strain evidence="2 3">OMI</strain>
    </source>
</reference>
<reference evidence="2 3" key="1">
    <citation type="journal article" date="2013" name="Biodegradation">
        <title>Occurrence of 4-tert-butylphenol (4-t-BP) biodegradation in an aquatic sample caused by the presence of Spirodela polyrrhiza and isolation of a 4-t-BP-utilizing bacterium.</title>
        <authorList>
            <person name="Ogata Y."/>
            <person name="Toyama T."/>
            <person name="Yu N."/>
            <person name="Wang X."/>
            <person name="Sei K."/>
            <person name="Ike M."/>
        </authorList>
    </citation>
    <scope>NUCLEOTIDE SEQUENCE [LARGE SCALE GENOMIC DNA]</scope>
    <source>
        <strain evidence="2 3">OMI</strain>
    </source>
</reference>
<evidence type="ECO:0000313" key="3">
    <source>
        <dbReference type="Proteomes" id="UP000221538"/>
    </source>
</evidence>
<evidence type="ECO:0000313" key="2">
    <source>
        <dbReference type="EMBL" id="GAY24428.1"/>
    </source>
</evidence>
<organism evidence="2 3">
    <name type="scientific">Sphingobium fuliginis (strain ATCC 27551)</name>
    <dbReference type="NCBI Taxonomy" id="336203"/>
    <lineage>
        <taxon>Bacteria</taxon>
        <taxon>Pseudomonadati</taxon>
        <taxon>Pseudomonadota</taxon>
        <taxon>Alphaproteobacteria</taxon>
        <taxon>Sphingomonadales</taxon>
        <taxon>Sphingomonadaceae</taxon>
        <taxon>Sphingobium</taxon>
    </lineage>
</organism>
<dbReference type="AlphaFoldDB" id="A0A292ZMS1"/>